<dbReference type="Gene3D" id="1.10.150.240">
    <property type="entry name" value="Putative phosphatase, domain 2"/>
    <property type="match status" value="1"/>
</dbReference>
<evidence type="ECO:0000313" key="1">
    <source>
        <dbReference type="EMBL" id="HJB41575.1"/>
    </source>
</evidence>
<dbReference type="Gene3D" id="3.40.50.1000">
    <property type="entry name" value="HAD superfamily/HAD-like"/>
    <property type="match status" value="1"/>
</dbReference>
<dbReference type="InterPro" id="IPR036412">
    <property type="entry name" value="HAD-like_sf"/>
</dbReference>
<reference evidence="1" key="2">
    <citation type="submission" date="2021-04" db="EMBL/GenBank/DDBJ databases">
        <authorList>
            <person name="Gilroy R."/>
        </authorList>
    </citation>
    <scope>NUCLEOTIDE SEQUENCE</scope>
    <source>
        <strain evidence="1">ChiBcec8-13705</strain>
    </source>
</reference>
<accession>A0A9D2M680</accession>
<dbReference type="GO" id="GO:0006281">
    <property type="term" value="P:DNA repair"/>
    <property type="evidence" value="ECO:0007669"/>
    <property type="project" value="TreeGrafter"/>
</dbReference>
<dbReference type="CDD" id="cd07505">
    <property type="entry name" value="HAD_BPGM-like"/>
    <property type="match status" value="1"/>
</dbReference>
<dbReference type="PANTHER" id="PTHR43434">
    <property type="entry name" value="PHOSPHOGLYCOLATE PHOSPHATASE"/>
    <property type="match status" value="1"/>
</dbReference>
<dbReference type="InterPro" id="IPR023214">
    <property type="entry name" value="HAD_sf"/>
</dbReference>
<dbReference type="SUPFAM" id="SSF56784">
    <property type="entry name" value="HAD-like"/>
    <property type="match status" value="1"/>
</dbReference>
<dbReference type="AlphaFoldDB" id="A0A9D2M680"/>
<dbReference type="InterPro" id="IPR050155">
    <property type="entry name" value="HAD-like_hydrolase_sf"/>
</dbReference>
<evidence type="ECO:0000313" key="2">
    <source>
        <dbReference type="Proteomes" id="UP000886803"/>
    </source>
</evidence>
<dbReference type="PANTHER" id="PTHR43434:SF1">
    <property type="entry name" value="PHOSPHOGLYCOLATE PHOSPHATASE"/>
    <property type="match status" value="1"/>
</dbReference>
<dbReference type="EMBL" id="DWYG01000053">
    <property type="protein sequence ID" value="HJB41575.1"/>
    <property type="molecule type" value="Genomic_DNA"/>
</dbReference>
<organism evidence="1 2">
    <name type="scientific">Candidatus Gemmiger avicola</name>
    <dbReference type="NCBI Taxonomy" id="2838605"/>
    <lineage>
        <taxon>Bacteria</taxon>
        <taxon>Bacillati</taxon>
        <taxon>Bacillota</taxon>
        <taxon>Clostridia</taxon>
        <taxon>Eubacteriales</taxon>
        <taxon>Gemmiger</taxon>
    </lineage>
</organism>
<dbReference type="Proteomes" id="UP000886803">
    <property type="component" value="Unassembled WGS sequence"/>
</dbReference>
<sequence>MRKCVLFDFDGVLVDSEWRLFCQIREWLTKEYRITMPDSDCMRYIGGNDEATARDLIARYALPVGVETLAGQISAHSTLYEDGTLTLLPGAREFLVSLRRQGVCTGLVSSTESRHILAAANHLGLTGLFEVMICGDMVARHKPDPEGYRRAMALLGAAPDDCLVLEDSAAGLRAAKAAGAYTVGFCGARVRQDVSDADACVVNYAALMQPAVRRALDLPAAE</sequence>
<dbReference type="InterPro" id="IPR006439">
    <property type="entry name" value="HAD-SF_hydro_IA"/>
</dbReference>
<reference evidence="1" key="1">
    <citation type="journal article" date="2021" name="PeerJ">
        <title>Extensive microbial diversity within the chicken gut microbiome revealed by metagenomics and culture.</title>
        <authorList>
            <person name="Gilroy R."/>
            <person name="Ravi A."/>
            <person name="Getino M."/>
            <person name="Pursley I."/>
            <person name="Horton D.L."/>
            <person name="Alikhan N.F."/>
            <person name="Baker D."/>
            <person name="Gharbi K."/>
            <person name="Hall N."/>
            <person name="Watson M."/>
            <person name="Adriaenssens E.M."/>
            <person name="Foster-Nyarko E."/>
            <person name="Jarju S."/>
            <person name="Secka A."/>
            <person name="Antonio M."/>
            <person name="Oren A."/>
            <person name="Chaudhuri R.R."/>
            <person name="La Ragione R."/>
            <person name="Hildebrand F."/>
            <person name="Pallen M.J."/>
        </authorList>
    </citation>
    <scope>NUCLEOTIDE SEQUENCE</scope>
    <source>
        <strain evidence="1">ChiBcec8-13705</strain>
    </source>
</reference>
<comment type="caution">
    <text evidence="1">The sequence shown here is derived from an EMBL/GenBank/DDBJ whole genome shotgun (WGS) entry which is preliminary data.</text>
</comment>
<protein>
    <submittedName>
        <fullName evidence="1">HAD family phosphatase</fullName>
    </submittedName>
</protein>
<proteinExistence type="predicted"/>
<dbReference type="PRINTS" id="PR00413">
    <property type="entry name" value="HADHALOGNASE"/>
</dbReference>
<dbReference type="SFLD" id="SFLDG01129">
    <property type="entry name" value="C1.5:_HAD__Beta-PGM__Phosphata"/>
    <property type="match status" value="1"/>
</dbReference>
<dbReference type="GO" id="GO:0008967">
    <property type="term" value="F:phosphoglycolate phosphatase activity"/>
    <property type="evidence" value="ECO:0007669"/>
    <property type="project" value="TreeGrafter"/>
</dbReference>
<gene>
    <name evidence="1" type="ORF">H9945_03675</name>
</gene>
<dbReference type="InterPro" id="IPR023198">
    <property type="entry name" value="PGP-like_dom2"/>
</dbReference>
<dbReference type="SFLD" id="SFLDS00003">
    <property type="entry name" value="Haloacid_Dehalogenase"/>
    <property type="match status" value="1"/>
</dbReference>
<dbReference type="NCBIfam" id="TIGR01509">
    <property type="entry name" value="HAD-SF-IA-v3"/>
    <property type="match status" value="1"/>
</dbReference>
<dbReference type="Pfam" id="PF13419">
    <property type="entry name" value="HAD_2"/>
    <property type="match status" value="1"/>
</dbReference>
<name>A0A9D2M680_9FIRM</name>
<dbReference type="InterPro" id="IPR041492">
    <property type="entry name" value="HAD_2"/>
</dbReference>